<comment type="caution">
    <text evidence="3">The sequence shown here is derived from an EMBL/GenBank/DDBJ whole genome shotgun (WGS) entry which is preliminary data.</text>
</comment>
<evidence type="ECO:0000313" key="3">
    <source>
        <dbReference type="EMBL" id="PKK88148.1"/>
    </source>
</evidence>
<reference evidence="3 4" key="1">
    <citation type="journal article" date="2017" name="ISME J.">
        <title>Potential for microbial H2 and metal transformations associated with novel bacteria and archaea in deep terrestrial subsurface sediments.</title>
        <authorList>
            <person name="Hernsdorf A.W."/>
            <person name="Amano Y."/>
            <person name="Miyakawa K."/>
            <person name="Ise K."/>
            <person name="Suzuki Y."/>
            <person name="Anantharaman K."/>
            <person name="Probst A."/>
            <person name="Burstein D."/>
            <person name="Thomas B.C."/>
            <person name="Banfield J.F."/>
        </authorList>
    </citation>
    <scope>NUCLEOTIDE SEQUENCE [LARGE SCALE GENOMIC DNA]</scope>
    <source>
        <strain evidence="3">HGW-Wallbacteria-1</strain>
    </source>
</reference>
<sequence length="314" mass="33169">MSRTKNKNSIFSGFPLPLFLNSASGLQAGQVLIITAISMVTLMGFTGLAIDAGYVYFHKARLQGAADAAALAIVNEYCLKAYSSIDGKPDSTSDPTFMGTVNAREIAERYVSMTEVDVAVEVSEQKNPRAIIVTCRKNLKSFFSRVFGFSVWKVSVISAAATAPACSIGFEDCPYETGGMRPVALVMPSKGLNPGDELTINIGPMGSVGNNAFLVTPQATANFQIIGRALDYGFQGKIDSGTPLFPITGFESSVISSLVNSTGKSMVLPVVGNSDAAPSVRGMGFVRLSLLGGKGNSLNARIEGILKPRPILVY</sequence>
<dbReference type="Pfam" id="PF13400">
    <property type="entry name" value="Tad"/>
    <property type="match status" value="1"/>
</dbReference>
<evidence type="ECO:0000313" key="4">
    <source>
        <dbReference type="Proteomes" id="UP000233256"/>
    </source>
</evidence>
<accession>A0A2N1PIG6</accession>
<protein>
    <recommendedName>
        <fullName evidence="2">Putative Flp pilus-assembly TadG-like N-terminal domain-containing protein</fullName>
    </recommendedName>
</protein>
<keyword evidence="1" id="KW-0472">Membrane</keyword>
<dbReference type="AlphaFoldDB" id="A0A2N1PIG6"/>
<name>A0A2N1PIG6_9BACT</name>
<keyword evidence="1" id="KW-0812">Transmembrane</keyword>
<gene>
    <name evidence="3" type="ORF">CVV64_20065</name>
</gene>
<feature type="domain" description="Putative Flp pilus-assembly TadG-like N-terminal" evidence="2">
    <location>
        <begin position="29"/>
        <end position="72"/>
    </location>
</feature>
<feature type="transmembrane region" description="Helical" evidence="1">
    <location>
        <begin position="35"/>
        <end position="57"/>
    </location>
</feature>
<evidence type="ECO:0000256" key="1">
    <source>
        <dbReference type="SAM" id="Phobius"/>
    </source>
</evidence>
<proteinExistence type="predicted"/>
<dbReference type="InterPro" id="IPR028087">
    <property type="entry name" value="Tad_N"/>
</dbReference>
<organism evidence="3 4">
    <name type="scientific">Candidatus Wallbacteria bacterium HGW-Wallbacteria-1</name>
    <dbReference type="NCBI Taxonomy" id="2013854"/>
    <lineage>
        <taxon>Bacteria</taxon>
        <taxon>Candidatus Walliibacteriota</taxon>
    </lineage>
</organism>
<evidence type="ECO:0000259" key="2">
    <source>
        <dbReference type="Pfam" id="PF13400"/>
    </source>
</evidence>
<dbReference type="EMBL" id="PGXC01000062">
    <property type="protein sequence ID" value="PKK88148.1"/>
    <property type="molecule type" value="Genomic_DNA"/>
</dbReference>
<dbReference type="Proteomes" id="UP000233256">
    <property type="component" value="Unassembled WGS sequence"/>
</dbReference>
<keyword evidence="1" id="KW-1133">Transmembrane helix</keyword>